<dbReference type="InterPro" id="IPR001881">
    <property type="entry name" value="EGF-like_Ca-bd_dom"/>
</dbReference>
<dbReference type="GO" id="GO:0005509">
    <property type="term" value="F:calcium ion binding"/>
    <property type="evidence" value="ECO:0007669"/>
    <property type="project" value="InterPro"/>
</dbReference>
<dbReference type="SMART" id="SM00181">
    <property type="entry name" value="EGF"/>
    <property type="match status" value="1"/>
</dbReference>
<evidence type="ECO:0000256" key="7">
    <source>
        <dbReference type="ARBA" id="ARBA00023180"/>
    </source>
</evidence>
<dbReference type="InterPro" id="IPR006571">
    <property type="entry name" value="TLDc_dom"/>
</dbReference>
<dbReference type="Pfam" id="PF00008">
    <property type="entry name" value="EGF"/>
    <property type="match status" value="1"/>
</dbReference>
<dbReference type="SUPFAM" id="SSF57196">
    <property type="entry name" value="EGF/Laminin"/>
    <property type="match status" value="1"/>
</dbReference>
<evidence type="ECO:0000256" key="1">
    <source>
        <dbReference type="ARBA" id="ARBA00004613"/>
    </source>
</evidence>
<keyword evidence="4" id="KW-0732">Signal</keyword>
<name>A0A2B4RG16_STYPI</name>
<dbReference type="EMBL" id="LSMT01000615">
    <property type="protein sequence ID" value="PFX15749.1"/>
    <property type="molecule type" value="Genomic_DNA"/>
</dbReference>
<dbReference type="Proteomes" id="UP000225706">
    <property type="component" value="Unassembled WGS sequence"/>
</dbReference>
<evidence type="ECO:0000313" key="11">
    <source>
        <dbReference type="EMBL" id="PFX15749.1"/>
    </source>
</evidence>
<keyword evidence="12" id="KW-1185">Reference proteome</keyword>
<reference evidence="12" key="1">
    <citation type="journal article" date="2017" name="bioRxiv">
        <title>Comparative analysis of the genomes of Stylophora pistillata and Acropora digitifera provides evidence for extensive differences between species of corals.</title>
        <authorList>
            <person name="Voolstra C.R."/>
            <person name="Li Y."/>
            <person name="Liew Y.J."/>
            <person name="Baumgarten S."/>
            <person name="Zoccola D."/>
            <person name="Flot J.-F."/>
            <person name="Tambutte S."/>
            <person name="Allemand D."/>
            <person name="Aranda M."/>
        </authorList>
    </citation>
    <scope>NUCLEOTIDE SEQUENCE [LARGE SCALE GENOMIC DNA]</scope>
</reference>
<dbReference type="PANTHER" id="PTHR12916">
    <property type="entry name" value="CYTOCHROME C OXIDASE POLYPEPTIDE VIC-2"/>
    <property type="match status" value="1"/>
</dbReference>
<evidence type="ECO:0000256" key="8">
    <source>
        <dbReference type="PROSITE-ProRule" id="PRU00076"/>
    </source>
</evidence>
<dbReference type="SMART" id="SM00179">
    <property type="entry name" value="EGF_CA"/>
    <property type="match status" value="1"/>
</dbReference>
<dbReference type="STRING" id="50429.A0A2B4RG16"/>
<dbReference type="InterPro" id="IPR018097">
    <property type="entry name" value="EGF_Ca-bd_CS"/>
</dbReference>
<evidence type="ECO:0000259" key="9">
    <source>
        <dbReference type="PROSITE" id="PS50026"/>
    </source>
</evidence>
<keyword evidence="3 8" id="KW-0245">EGF-like domain</keyword>
<accession>A0A2B4RG16</accession>
<dbReference type="PROSITE" id="PS01187">
    <property type="entry name" value="EGF_CA"/>
    <property type="match status" value="1"/>
</dbReference>
<dbReference type="PROSITE" id="PS51886">
    <property type="entry name" value="TLDC"/>
    <property type="match status" value="1"/>
</dbReference>
<dbReference type="PANTHER" id="PTHR12916:SF4">
    <property type="entry name" value="UNINFLATABLE, ISOFORM C"/>
    <property type="match status" value="1"/>
</dbReference>
<evidence type="ECO:0000256" key="5">
    <source>
        <dbReference type="ARBA" id="ARBA00022737"/>
    </source>
</evidence>
<evidence type="ECO:0000256" key="6">
    <source>
        <dbReference type="ARBA" id="ARBA00023157"/>
    </source>
</evidence>
<dbReference type="AlphaFoldDB" id="A0A2B4RG16"/>
<dbReference type="CDD" id="cd00054">
    <property type="entry name" value="EGF_CA"/>
    <property type="match status" value="1"/>
</dbReference>
<evidence type="ECO:0000259" key="10">
    <source>
        <dbReference type="PROSITE" id="PS51886"/>
    </source>
</evidence>
<dbReference type="PROSITE" id="PS00010">
    <property type="entry name" value="ASX_HYDROXYL"/>
    <property type="match status" value="1"/>
</dbReference>
<organism evidence="11 12">
    <name type="scientific">Stylophora pistillata</name>
    <name type="common">Smooth cauliflower coral</name>
    <dbReference type="NCBI Taxonomy" id="50429"/>
    <lineage>
        <taxon>Eukaryota</taxon>
        <taxon>Metazoa</taxon>
        <taxon>Cnidaria</taxon>
        <taxon>Anthozoa</taxon>
        <taxon>Hexacorallia</taxon>
        <taxon>Scleractinia</taxon>
        <taxon>Astrocoeniina</taxon>
        <taxon>Pocilloporidae</taxon>
        <taxon>Stylophora</taxon>
    </lineage>
</organism>
<feature type="domain" description="TLDc" evidence="10">
    <location>
        <begin position="168"/>
        <end position="344"/>
    </location>
</feature>
<dbReference type="FunFam" id="2.10.25.10:FF:000045">
    <property type="entry name" value="Slit guidance ligand 2"/>
    <property type="match status" value="1"/>
</dbReference>
<dbReference type="GO" id="GO:0005576">
    <property type="term" value="C:extracellular region"/>
    <property type="evidence" value="ECO:0007669"/>
    <property type="project" value="UniProtKB-SubCell"/>
</dbReference>
<comment type="caution">
    <text evidence="8">Lacks conserved residue(s) required for the propagation of feature annotation.</text>
</comment>
<dbReference type="PROSITE" id="PS50026">
    <property type="entry name" value="EGF_3"/>
    <property type="match status" value="1"/>
</dbReference>
<comment type="caution">
    <text evidence="11">The sequence shown here is derived from an EMBL/GenBank/DDBJ whole genome shotgun (WGS) entry which is preliminary data.</text>
</comment>
<gene>
    <name evidence="11" type="primary">EGF1</name>
    <name evidence="11" type="ORF">AWC38_SpisGene20028</name>
</gene>
<dbReference type="InterPro" id="IPR000742">
    <property type="entry name" value="EGF"/>
</dbReference>
<proteinExistence type="predicted"/>
<dbReference type="PROSITE" id="PS00022">
    <property type="entry name" value="EGF_1"/>
    <property type="match status" value="1"/>
</dbReference>
<evidence type="ECO:0000313" key="12">
    <source>
        <dbReference type="Proteomes" id="UP000225706"/>
    </source>
</evidence>
<feature type="non-terminal residue" evidence="11">
    <location>
        <position position="1"/>
    </location>
</feature>
<dbReference type="InterPro" id="IPR000152">
    <property type="entry name" value="EGF-type_Asp/Asn_hydroxyl_site"/>
</dbReference>
<protein>
    <submittedName>
        <fullName evidence="11">Fibropellin-1</fullName>
    </submittedName>
</protein>
<evidence type="ECO:0000256" key="4">
    <source>
        <dbReference type="ARBA" id="ARBA00022729"/>
    </source>
</evidence>
<keyword evidence="6 8" id="KW-1015">Disulfide bond</keyword>
<sequence>LNRDSSDSEGLLLIMMVEETFHRLNITGIISARVEEGDECGFACAANPKCFSYNLEANISLTGTGLCELLPSDKYNNSEKFIKSPRFHHYSIKAPRISLAALKSTRSRDVTVVTPSLSKKQNIDDCKNDSCQNKGTCIDRVNGFDCRCPLRYSGARCELEIDISINSTILSKNTDFLRNLSDFLSCAVGNSSQWLLCHRASMHGWAAATFHTRCDHKKHTVTIIKNGQYVFGGYTDIPWVSTSGSANTSSAFIFSLRNKEELHPFKSRVRRPEYAIYSSSSYGPTFGWGYDIYISDNANSNKNSYTTFASGGYYESPKGVQDLNTILAGTQFFSPDDWEVFYLG</sequence>
<dbReference type="SMART" id="SM00584">
    <property type="entry name" value="TLDc"/>
    <property type="match status" value="1"/>
</dbReference>
<dbReference type="Gene3D" id="2.10.25.10">
    <property type="entry name" value="Laminin"/>
    <property type="match status" value="1"/>
</dbReference>
<keyword evidence="7" id="KW-0325">Glycoprotein</keyword>
<feature type="disulfide bond" evidence="8">
    <location>
        <begin position="148"/>
        <end position="157"/>
    </location>
</feature>
<keyword evidence="2" id="KW-0964">Secreted</keyword>
<evidence type="ECO:0000256" key="2">
    <source>
        <dbReference type="ARBA" id="ARBA00022525"/>
    </source>
</evidence>
<keyword evidence="5" id="KW-0677">Repeat</keyword>
<dbReference type="GO" id="GO:0007399">
    <property type="term" value="P:nervous system development"/>
    <property type="evidence" value="ECO:0007669"/>
    <property type="project" value="UniProtKB-ARBA"/>
</dbReference>
<dbReference type="OrthoDB" id="5986392at2759"/>
<feature type="domain" description="EGF-like" evidence="9">
    <location>
        <begin position="122"/>
        <end position="158"/>
    </location>
</feature>
<evidence type="ECO:0000256" key="3">
    <source>
        <dbReference type="ARBA" id="ARBA00022536"/>
    </source>
</evidence>
<dbReference type="Pfam" id="PF07534">
    <property type="entry name" value="TLD"/>
    <property type="match status" value="1"/>
</dbReference>
<comment type="subcellular location">
    <subcellularLocation>
        <location evidence="1">Secreted</location>
    </subcellularLocation>
</comment>